<keyword evidence="4 6" id="KW-0508">mRNA splicing</keyword>
<feature type="compositionally biased region" description="Basic and acidic residues" evidence="7">
    <location>
        <begin position="185"/>
        <end position="227"/>
    </location>
</feature>
<evidence type="ECO:0000256" key="2">
    <source>
        <dbReference type="ARBA" id="ARBA00022664"/>
    </source>
</evidence>
<evidence type="ECO:0000256" key="1">
    <source>
        <dbReference type="ARBA" id="ARBA00004123"/>
    </source>
</evidence>
<dbReference type="FunFam" id="3.30.70.330:FF:000382">
    <property type="entry name" value="G-patch domain-containing protein"/>
    <property type="match status" value="1"/>
</dbReference>
<dbReference type="CDD" id="cd12647">
    <property type="entry name" value="RRM_UHM_SPF45"/>
    <property type="match status" value="1"/>
</dbReference>
<dbReference type="InterPro" id="IPR000467">
    <property type="entry name" value="G_patch_dom"/>
</dbReference>
<dbReference type="GO" id="GO:0003723">
    <property type="term" value="F:RNA binding"/>
    <property type="evidence" value="ECO:0007669"/>
    <property type="project" value="UniProtKB-UniRule"/>
</dbReference>
<evidence type="ECO:0000256" key="5">
    <source>
        <dbReference type="ARBA" id="ARBA00023242"/>
    </source>
</evidence>
<evidence type="ECO:0000256" key="4">
    <source>
        <dbReference type="ARBA" id="ARBA00023187"/>
    </source>
</evidence>
<dbReference type="Gene3D" id="3.30.70.330">
    <property type="match status" value="1"/>
</dbReference>
<dbReference type="GO" id="GO:0045292">
    <property type="term" value="P:mRNA cis splicing, via spliceosome"/>
    <property type="evidence" value="ECO:0007669"/>
    <property type="project" value="UniProtKB-UniRule"/>
</dbReference>
<dbReference type="Proteomes" id="UP000266861">
    <property type="component" value="Unassembled WGS sequence"/>
</dbReference>
<keyword evidence="3 6" id="KW-0694">RNA-binding</keyword>
<dbReference type="GO" id="GO:0071011">
    <property type="term" value="C:precatalytic spliceosome"/>
    <property type="evidence" value="ECO:0007669"/>
    <property type="project" value="TreeGrafter"/>
</dbReference>
<feature type="region of interest" description="Disordered" evidence="7">
    <location>
        <begin position="287"/>
        <end position="307"/>
    </location>
</feature>
<dbReference type="EMBL" id="PQFF01000046">
    <property type="protein sequence ID" value="RHZ86567.1"/>
    <property type="molecule type" value="Genomic_DNA"/>
</dbReference>
<dbReference type="SUPFAM" id="SSF54928">
    <property type="entry name" value="RNA-binding domain, RBD"/>
    <property type="match status" value="1"/>
</dbReference>
<dbReference type="InterPro" id="IPR035979">
    <property type="entry name" value="RBD_domain_sf"/>
</dbReference>
<reference evidence="9 10" key="1">
    <citation type="submission" date="2018-08" db="EMBL/GenBank/DDBJ databases">
        <title>Genome and evolution of the arbuscular mycorrhizal fungus Diversispora epigaea (formerly Glomus versiforme) and its bacterial endosymbionts.</title>
        <authorList>
            <person name="Sun X."/>
            <person name="Fei Z."/>
            <person name="Harrison M."/>
        </authorList>
    </citation>
    <scope>NUCLEOTIDE SEQUENCE [LARGE SCALE GENOMIC DNA]</scope>
    <source>
        <strain evidence="9 10">IT104</strain>
    </source>
</reference>
<evidence type="ECO:0000259" key="8">
    <source>
        <dbReference type="PROSITE" id="PS50174"/>
    </source>
</evidence>
<keyword evidence="2 6" id="KW-0507">mRNA processing</keyword>
<dbReference type="PIRSF" id="PIRSF031066">
    <property type="entry name" value="Splicing_factor_SPF45"/>
    <property type="match status" value="1"/>
</dbReference>
<feature type="compositionally biased region" description="Low complexity" evidence="7">
    <location>
        <begin position="240"/>
        <end position="255"/>
    </location>
</feature>
<sequence length="487" mass="53927">MSLYGDLPPPTHSESNAEEETQQPSTSSETQTTSSKTSKSALPVGWTPGTLRFMPTIQRKPIIQAKPKLIPRVPVSSSSSSPPPQNQTIPASISPNKNYISNSPNLSTAVSSPPQPFPSESGPIVQTVTSTTTTSSPKPSMASEELNEYKPLYNSQRTRSTFEKGKKPMKGIKRQAPLTYDDDYDPTRPNDYEEFKEFEKKRREKEAIMRQEEMRPRSMSIDSEKHHSPPRSYPPPPPLYSESSPSSSKASEASPDVPTARSPPVKLDLEISGEEAFLRRARLSNRAINETTPKSPETKVTTISSSSGEDFAHRMLTKYGWQEGQGLGKNEQGINEPLTVQKTDKRSGYIVNTSSTFTAKTEQPPSKLIPNYEVPSKVIMLTNMVGPGEVDDTLQEETADECKEKYGAVESCLIFEVPNGKLPDDQAVRIFVKFVDQIAAIKAKKDLNGRFFGGRAVSARFFDEVRYEKLDLAPSAAELQMVKQKES</sequence>
<evidence type="ECO:0000313" key="9">
    <source>
        <dbReference type="EMBL" id="RHZ86567.1"/>
    </source>
</evidence>
<name>A0A397JG54_9GLOM</name>
<evidence type="ECO:0000256" key="3">
    <source>
        <dbReference type="ARBA" id="ARBA00022884"/>
    </source>
</evidence>
<dbReference type="PROSITE" id="PS50174">
    <property type="entry name" value="G_PATCH"/>
    <property type="match status" value="1"/>
</dbReference>
<dbReference type="STRING" id="1348612.A0A397JG54"/>
<accession>A0A397JG54</accession>
<dbReference type="AlphaFoldDB" id="A0A397JG54"/>
<dbReference type="SMART" id="SM00443">
    <property type="entry name" value="G_patch"/>
    <property type="match status" value="1"/>
</dbReference>
<gene>
    <name evidence="9" type="ORF">Glove_49g25</name>
</gene>
<organism evidence="9 10">
    <name type="scientific">Diversispora epigaea</name>
    <dbReference type="NCBI Taxonomy" id="1348612"/>
    <lineage>
        <taxon>Eukaryota</taxon>
        <taxon>Fungi</taxon>
        <taxon>Fungi incertae sedis</taxon>
        <taxon>Mucoromycota</taxon>
        <taxon>Glomeromycotina</taxon>
        <taxon>Glomeromycetes</taxon>
        <taxon>Diversisporales</taxon>
        <taxon>Diversisporaceae</taxon>
        <taxon>Diversispora</taxon>
    </lineage>
</organism>
<feature type="compositionally biased region" description="Low complexity" evidence="7">
    <location>
        <begin position="127"/>
        <end position="136"/>
    </location>
</feature>
<dbReference type="Pfam" id="PF01585">
    <property type="entry name" value="G-patch"/>
    <property type="match status" value="1"/>
</dbReference>
<evidence type="ECO:0000313" key="10">
    <source>
        <dbReference type="Proteomes" id="UP000266861"/>
    </source>
</evidence>
<dbReference type="InterPro" id="IPR003954">
    <property type="entry name" value="RRM_euk-type"/>
</dbReference>
<dbReference type="Pfam" id="PF00076">
    <property type="entry name" value="RRM_1"/>
    <property type="match status" value="1"/>
</dbReference>
<keyword evidence="5" id="KW-0539">Nucleus</keyword>
<feature type="region of interest" description="Disordered" evidence="7">
    <location>
        <begin position="1"/>
        <end position="271"/>
    </location>
</feature>
<dbReference type="InterPro" id="IPR034653">
    <property type="entry name" value="SPF45_RRM"/>
</dbReference>
<feature type="compositionally biased region" description="Polar residues" evidence="7">
    <location>
        <begin position="86"/>
        <end position="112"/>
    </location>
</feature>
<feature type="domain" description="G-patch" evidence="8">
    <location>
        <begin position="308"/>
        <end position="354"/>
    </location>
</feature>
<evidence type="ECO:0000256" key="6">
    <source>
        <dbReference type="PIRNR" id="PIRNR031066"/>
    </source>
</evidence>
<dbReference type="InterPro" id="IPR000504">
    <property type="entry name" value="RRM_dom"/>
</dbReference>
<dbReference type="InterPro" id="IPR040052">
    <property type="entry name" value="RBM17"/>
</dbReference>
<dbReference type="InterPro" id="IPR012677">
    <property type="entry name" value="Nucleotide-bd_a/b_plait_sf"/>
</dbReference>
<dbReference type="PANTHER" id="PTHR13288:SF8">
    <property type="entry name" value="SPLICING FACTOR 45"/>
    <property type="match status" value="1"/>
</dbReference>
<dbReference type="SMART" id="SM00361">
    <property type="entry name" value="RRM_1"/>
    <property type="match status" value="1"/>
</dbReference>
<protein>
    <recommendedName>
        <fullName evidence="8">G-patch domain-containing protein</fullName>
    </recommendedName>
</protein>
<dbReference type="OrthoDB" id="5411533at2759"/>
<evidence type="ECO:0000256" key="7">
    <source>
        <dbReference type="SAM" id="MobiDB-lite"/>
    </source>
</evidence>
<comment type="caution">
    <text evidence="9">The sequence shown here is derived from an EMBL/GenBank/DDBJ whole genome shotgun (WGS) entry which is preliminary data.</text>
</comment>
<feature type="compositionally biased region" description="Low complexity" evidence="7">
    <location>
        <begin position="22"/>
        <end position="40"/>
    </location>
</feature>
<dbReference type="PANTHER" id="PTHR13288">
    <property type="entry name" value="SPLICING FACTOR 45 SPF45"/>
    <property type="match status" value="1"/>
</dbReference>
<keyword evidence="10" id="KW-1185">Reference proteome</keyword>
<comment type="subcellular location">
    <subcellularLocation>
        <location evidence="1">Nucleus</location>
    </subcellularLocation>
</comment>
<proteinExistence type="predicted"/>